<dbReference type="GO" id="GO:0042732">
    <property type="term" value="P:D-xylose metabolic process"/>
    <property type="evidence" value="ECO:0007669"/>
    <property type="project" value="UniProtKB-KW"/>
</dbReference>
<reference evidence="7" key="1">
    <citation type="submission" date="2016-06" db="EMBL/GenBank/DDBJ databases">
        <authorList>
            <person name="Varghese N."/>
            <person name="Submissions Spin"/>
        </authorList>
    </citation>
    <scope>NUCLEOTIDE SEQUENCE [LARGE SCALE GENOMIC DNA]</scope>
    <source>
        <strain evidence="7">DSM 45431</strain>
    </source>
</reference>
<keyword evidence="7" id="KW-1185">Reference proteome</keyword>
<accession>A0A1C6SY96</accession>
<dbReference type="Pfam" id="PF00370">
    <property type="entry name" value="FGGY_N"/>
    <property type="match status" value="1"/>
</dbReference>
<dbReference type="InterPro" id="IPR050406">
    <property type="entry name" value="FGGY_Carb_Kinase"/>
</dbReference>
<dbReference type="AlphaFoldDB" id="A0A1C6SY96"/>
<comment type="similarity">
    <text evidence="1">Belongs to the FGGY kinase family.</text>
</comment>
<sequence>MSGLLVGIDVGTTRVKAVAVDPRGQVCGESERVTPWRRAGGRAEVDPMALVGLTRTVAAEVAGERGALGIGVTGMAETGVLVDGHDRPLAPAIAWYDPRGDVETIARELGEETFETTTGLPLTVLPSLAKLLWLRRNHPETAAAVRFYSVGEWIVRRFGGEPVAELSLASRTGLLELSRARPWEDAFGLLGSPLLLPEPVVAGTVAGRATGDDLPEALRGAALTVAGHDHQVAAYGVGAALDGALFDSLGTAEALVRTVRPPLAPRQVAALTGQGMSVGWGVVAGHLCVLAGLWTGLTLHRVAELLGATTTAHRRALGEQALAAPACHPTLRLASEGDGHLSVVGITDGVTPAILWRTAVEAMVAESGRLLDRIDALTGPHREVVVGGGWLHNPALLDAKRRQHPGMRTTAIAEPGAYGAALLAASAAGVAVPAPRQREVTQHVHQP</sequence>
<dbReference type="GO" id="GO:0016301">
    <property type="term" value="F:kinase activity"/>
    <property type="evidence" value="ECO:0007669"/>
    <property type="project" value="UniProtKB-KW"/>
</dbReference>
<dbReference type="CDD" id="cd07773">
    <property type="entry name" value="ASKHA_NBD_FGGY_FK"/>
    <property type="match status" value="1"/>
</dbReference>
<keyword evidence="4 6" id="KW-0418">Kinase</keyword>
<evidence type="ECO:0000256" key="1">
    <source>
        <dbReference type="ARBA" id="ARBA00009156"/>
    </source>
</evidence>
<dbReference type="Gene3D" id="3.30.420.40">
    <property type="match status" value="2"/>
</dbReference>
<dbReference type="EMBL" id="FMHV01000002">
    <property type="protein sequence ID" value="SCL34292.1"/>
    <property type="molecule type" value="Genomic_DNA"/>
</dbReference>
<dbReference type="Proteomes" id="UP000199413">
    <property type="component" value="Unassembled WGS sequence"/>
</dbReference>
<proteinExistence type="inferred from homology"/>
<evidence type="ECO:0000313" key="6">
    <source>
        <dbReference type="EMBL" id="SCL34292.1"/>
    </source>
</evidence>
<name>A0A1C6SY96_9ACTN</name>
<dbReference type="PANTHER" id="PTHR43095:SF5">
    <property type="entry name" value="XYLULOSE KINASE"/>
    <property type="match status" value="1"/>
</dbReference>
<evidence type="ECO:0000256" key="4">
    <source>
        <dbReference type="ARBA" id="ARBA00022777"/>
    </source>
</evidence>
<protein>
    <submittedName>
        <fullName evidence="6">Sugar (Pentulose or hexulose) kinase</fullName>
    </submittedName>
</protein>
<dbReference type="PANTHER" id="PTHR43095">
    <property type="entry name" value="SUGAR KINASE"/>
    <property type="match status" value="1"/>
</dbReference>
<feature type="domain" description="Carbohydrate kinase FGGY N-terminal" evidence="5">
    <location>
        <begin position="5"/>
        <end position="234"/>
    </location>
</feature>
<keyword evidence="2" id="KW-0859">Xylose metabolism</keyword>
<dbReference type="PIRSF" id="PIRSF000538">
    <property type="entry name" value="GlpK"/>
    <property type="match status" value="1"/>
</dbReference>
<dbReference type="InterPro" id="IPR018484">
    <property type="entry name" value="FGGY_N"/>
</dbReference>
<dbReference type="InterPro" id="IPR000577">
    <property type="entry name" value="Carb_kinase_FGGY"/>
</dbReference>
<evidence type="ECO:0000256" key="2">
    <source>
        <dbReference type="ARBA" id="ARBA00022629"/>
    </source>
</evidence>
<gene>
    <name evidence="6" type="ORF">GA0070624_4952</name>
</gene>
<evidence type="ECO:0000259" key="5">
    <source>
        <dbReference type="Pfam" id="PF00370"/>
    </source>
</evidence>
<dbReference type="SUPFAM" id="SSF53067">
    <property type="entry name" value="Actin-like ATPase domain"/>
    <property type="match status" value="2"/>
</dbReference>
<dbReference type="STRING" id="568872.GA0070624_4952"/>
<dbReference type="InterPro" id="IPR043129">
    <property type="entry name" value="ATPase_NBD"/>
</dbReference>
<keyword evidence="3" id="KW-0808">Transferase</keyword>
<evidence type="ECO:0000256" key="3">
    <source>
        <dbReference type="ARBA" id="ARBA00022679"/>
    </source>
</evidence>
<evidence type="ECO:0000313" key="7">
    <source>
        <dbReference type="Proteomes" id="UP000199413"/>
    </source>
</evidence>
<dbReference type="RefSeq" id="WP_176731853.1">
    <property type="nucleotide sequence ID" value="NZ_FMHV01000002.1"/>
</dbReference>
<keyword evidence="2" id="KW-0119">Carbohydrate metabolism</keyword>
<organism evidence="6 7">
    <name type="scientific">Micromonospora rhizosphaerae</name>
    <dbReference type="NCBI Taxonomy" id="568872"/>
    <lineage>
        <taxon>Bacteria</taxon>
        <taxon>Bacillati</taxon>
        <taxon>Actinomycetota</taxon>
        <taxon>Actinomycetes</taxon>
        <taxon>Micromonosporales</taxon>
        <taxon>Micromonosporaceae</taxon>
        <taxon>Micromonospora</taxon>
    </lineage>
</organism>